<evidence type="ECO:0000313" key="6">
    <source>
        <dbReference type="Proteomes" id="UP000035642"/>
    </source>
</evidence>
<dbReference type="SUPFAM" id="SSF52540">
    <property type="entry name" value="P-loop containing nucleoside triphosphate hydrolases"/>
    <property type="match status" value="1"/>
</dbReference>
<accession>A0A0K0DQ71</accession>
<dbReference type="FunFam" id="3.40.50.300:FF:000231">
    <property type="entry name" value="Activating signal cointegrator 1 complex subunit 3"/>
    <property type="match status" value="1"/>
</dbReference>
<dbReference type="GO" id="GO:0016787">
    <property type="term" value="F:hydrolase activity"/>
    <property type="evidence" value="ECO:0007669"/>
    <property type="project" value="UniProtKB-KW"/>
</dbReference>
<dbReference type="GO" id="GO:0005524">
    <property type="term" value="F:ATP binding"/>
    <property type="evidence" value="ECO:0007669"/>
    <property type="project" value="UniProtKB-KW"/>
</dbReference>
<dbReference type="Pfam" id="PF00271">
    <property type="entry name" value="Helicase_C"/>
    <property type="match status" value="1"/>
</dbReference>
<dbReference type="Pfam" id="PF02889">
    <property type="entry name" value="Sec63"/>
    <property type="match status" value="1"/>
</dbReference>
<protein>
    <submittedName>
        <fullName evidence="7">Helicase C-terminal domain-containing protein</fullName>
    </submittedName>
</protein>
<dbReference type="FunFam" id="1.10.10.10:FF:000012">
    <property type="entry name" value="U5 small nuclear ribonucleoprotein helicase"/>
    <property type="match status" value="1"/>
</dbReference>
<dbReference type="InterPro" id="IPR057842">
    <property type="entry name" value="WH_MER3"/>
</dbReference>
<dbReference type="InterPro" id="IPR036390">
    <property type="entry name" value="WH_DNA-bd_sf"/>
</dbReference>
<reference evidence="6" key="1">
    <citation type="submission" date="2012-09" db="EMBL/GenBank/DDBJ databases">
        <authorList>
            <person name="Martin A.A."/>
        </authorList>
    </citation>
    <scope>NUCLEOTIDE SEQUENCE</scope>
</reference>
<dbReference type="SMART" id="SM00490">
    <property type="entry name" value="HELICc"/>
    <property type="match status" value="1"/>
</dbReference>
<keyword evidence="3" id="KW-0347">Helicase</keyword>
<dbReference type="Gene3D" id="3.40.50.300">
    <property type="entry name" value="P-loop containing nucleotide triphosphate hydrolases"/>
    <property type="match status" value="2"/>
</dbReference>
<dbReference type="CDD" id="cd18795">
    <property type="entry name" value="SF2_C_Ski2"/>
    <property type="match status" value="1"/>
</dbReference>
<evidence type="ECO:0000256" key="3">
    <source>
        <dbReference type="ARBA" id="ARBA00022806"/>
    </source>
</evidence>
<dbReference type="STRING" id="6313.A0A0K0DQ71"/>
<evidence type="ECO:0000256" key="4">
    <source>
        <dbReference type="ARBA" id="ARBA00022840"/>
    </source>
</evidence>
<dbReference type="SUPFAM" id="SSF46785">
    <property type="entry name" value="Winged helix' DNA-binding domain"/>
    <property type="match status" value="1"/>
</dbReference>
<dbReference type="SUPFAM" id="SSF158702">
    <property type="entry name" value="Sec63 N-terminal domain-like"/>
    <property type="match status" value="1"/>
</dbReference>
<dbReference type="PROSITE" id="PS51194">
    <property type="entry name" value="HELICASE_CTER"/>
    <property type="match status" value="1"/>
</dbReference>
<organism evidence="6 7">
    <name type="scientific">Angiostrongylus cantonensis</name>
    <name type="common">Rat lungworm</name>
    <dbReference type="NCBI Taxonomy" id="6313"/>
    <lineage>
        <taxon>Eukaryota</taxon>
        <taxon>Metazoa</taxon>
        <taxon>Ecdysozoa</taxon>
        <taxon>Nematoda</taxon>
        <taxon>Chromadorea</taxon>
        <taxon>Rhabditida</taxon>
        <taxon>Rhabditina</taxon>
        <taxon>Rhabditomorpha</taxon>
        <taxon>Strongyloidea</taxon>
        <taxon>Metastrongylidae</taxon>
        <taxon>Angiostrongylus</taxon>
    </lineage>
</organism>
<name>A0A0K0DQ71_ANGCA</name>
<sequence length="664" mass="75585">LIIIDEIHLLGTDRGAVLEAIITRLKLLTRRSSIRESPARLLGLSTALSNAGDVASWLGIKDEGLFNFRPSVRPVPVEVHIQGFPGEHYCPRMALMNKPAFKAIITYSPIKPALVFVASRRQTRLTAMAFISLLVTESDPRQWLHMEVTELEVFLQHVKDENLKLTLPFGIGIHHAGLIPHDRALVEQLYLEKKIQILIATATLAWGINMPAHLVIVKGTEFYDGKTCKYIDYPVTDVLQMMGRAGRPQYDTSAVAIIYVQDVKKTFYKRFLYEPFPVESSLLPVLANHVNAEINAGAITSKQDIVEYLAGTYLYRRLFANPNYYGLECLSEKSLQAFLVEVVDKCVANLLESKCLIIDKETGTLRCSPYGRIASVYYLRHETMKFLLDELGSEDSIEDLLMTLSAHFSRVDVPTDYRTDMKSVLDQSIRILQAIRDVCHLNGWLSTLLQTTILQQMCHSGRWHDDHPLLCLPHLKIYDAERIGDHSTIPLLQHQFGLLDASGTDMVEERAKKTLLENTTLDEMQVRELVQALCRWPVMLINEIRLTNGTTDIRICGEWVRLERKTRYKLQFHIKMVGANRFNTEAFLTQWSKEKTADWIVILGEKDSGQVLSVNHLTAVQGDRVMRINFVTPDKRGRCYISLFVMSDCFLGIDQELQIRADLQ</sequence>
<dbReference type="Proteomes" id="UP000035642">
    <property type="component" value="Unassembled WGS sequence"/>
</dbReference>
<dbReference type="WBParaSite" id="ACAC_0001391001-mRNA-1">
    <property type="protein sequence ID" value="ACAC_0001391001-mRNA-1"/>
    <property type="gene ID" value="ACAC_0001391001"/>
</dbReference>
<dbReference type="InterPro" id="IPR036388">
    <property type="entry name" value="WH-like_DNA-bd_sf"/>
</dbReference>
<dbReference type="SUPFAM" id="SSF81296">
    <property type="entry name" value="E set domains"/>
    <property type="match status" value="1"/>
</dbReference>
<dbReference type="GO" id="GO:0004386">
    <property type="term" value="F:helicase activity"/>
    <property type="evidence" value="ECO:0007669"/>
    <property type="project" value="UniProtKB-KW"/>
</dbReference>
<dbReference type="InterPro" id="IPR027417">
    <property type="entry name" value="P-loop_NTPase"/>
</dbReference>
<evidence type="ECO:0000313" key="7">
    <source>
        <dbReference type="WBParaSite" id="ACAC_0001391001-mRNA-1"/>
    </source>
</evidence>
<dbReference type="Gene3D" id="1.10.10.10">
    <property type="entry name" value="Winged helix-like DNA-binding domain superfamily/Winged helix DNA-binding domain"/>
    <property type="match status" value="1"/>
</dbReference>
<reference evidence="7" key="2">
    <citation type="submission" date="2017-02" db="UniProtKB">
        <authorList>
            <consortium name="WormBaseParasite"/>
        </authorList>
    </citation>
    <scope>IDENTIFICATION</scope>
</reference>
<feature type="domain" description="Helicase C-terminal" evidence="5">
    <location>
        <begin position="100"/>
        <end position="291"/>
    </location>
</feature>
<dbReference type="InterPro" id="IPR035892">
    <property type="entry name" value="C2_domain_sf"/>
</dbReference>
<dbReference type="Pfam" id="PF23445">
    <property type="entry name" value="WHD_SNRNP200"/>
    <property type="match status" value="1"/>
</dbReference>
<dbReference type="Gene3D" id="1.10.3380.10">
    <property type="entry name" value="Sec63 N-terminal domain-like domain"/>
    <property type="match status" value="2"/>
</dbReference>
<dbReference type="InterPro" id="IPR050474">
    <property type="entry name" value="Hel308_SKI2-like"/>
</dbReference>
<proteinExistence type="predicted"/>
<dbReference type="InterPro" id="IPR001650">
    <property type="entry name" value="Helicase_C-like"/>
</dbReference>
<evidence type="ECO:0000256" key="2">
    <source>
        <dbReference type="ARBA" id="ARBA00022801"/>
    </source>
</evidence>
<evidence type="ECO:0000259" key="5">
    <source>
        <dbReference type="PROSITE" id="PS51194"/>
    </source>
</evidence>
<dbReference type="PANTHER" id="PTHR47961:SF4">
    <property type="entry name" value="ACTIVATING SIGNAL COINTEGRATOR 1 COMPLEX SUBUNIT 3"/>
    <property type="match status" value="1"/>
</dbReference>
<dbReference type="Gene3D" id="2.60.40.150">
    <property type="entry name" value="C2 domain"/>
    <property type="match status" value="1"/>
</dbReference>
<keyword evidence="2" id="KW-0378">Hydrolase</keyword>
<dbReference type="GO" id="GO:0005634">
    <property type="term" value="C:nucleus"/>
    <property type="evidence" value="ECO:0007669"/>
    <property type="project" value="TreeGrafter"/>
</dbReference>
<dbReference type="SMART" id="SM00973">
    <property type="entry name" value="Sec63"/>
    <property type="match status" value="1"/>
</dbReference>
<evidence type="ECO:0000256" key="1">
    <source>
        <dbReference type="ARBA" id="ARBA00022741"/>
    </source>
</evidence>
<dbReference type="AlphaFoldDB" id="A0A0K0DQ71"/>
<dbReference type="InterPro" id="IPR014756">
    <property type="entry name" value="Ig_E-set"/>
</dbReference>
<dbReference type="InterPro" id="IPR004179">
    <property type="entry name" value="Sec63-dom"/>
</dbReference>
<keyword evidence="1" id="KW-0547">Nucleotide-binding</keyword>
<dbReference type="PANTHER" id="PTHR47961">
    <property type="entry name" value="DNA POLYMERASE THETA, PUTATIVE (AFU_ORTHOLOGUE AFUA_1G05260)-RELATED"/>
    <property type="match status" value="1"/>
</dbReference>
<keyword evidence="4" id="KW-0067">ATP-binding</keyword>
<keyword evidence="6" id="KW-1185">Reference proteome</keyword>